<keyword evidence="2" id="KW-1133">Transmembrane helix</keyword>
<dbReference type="Pfam" id="PF24802">
    <property type="entry name" value="DUF7703"/>
    <property type="match status" value="1"/>
</dbReference>
<feature type="transmembrane region" description="Helical" evidence="2">
    <location>
        <begin position="12"/>
        <end position="38"/>
    </location>
</feature>
<dbReference type="EMBL" id="MU853839">
    <property type="protein sequence ID" value="KAK3938007.1"/>
    <property type="molecule type" value="Genomic_DNA"/>
</dbReference>
<keyword evidence="5" id="KW-1185">Reference proteome</keyword>
<proteinExistence type="predicted"/>
<feature type="transmembrane region" description="Helical" evidence="2">
    <location>
        <begin position="203"/>
        <end position="224"/>
    </location>
</feature>
<reference evidence="5" key="1">
    <citation type="journal article" date="2023" name="Mol. Phylogenet. Evol.">
        <title>Genome-scale phylogeny and comparative genomics of the fungal order Sordariales.</title>
        <authorList>
            <person name="Hensen N."/>
            <person name="Bonometti L."/>
            <person name="Westerberg I."/>
            <person name="Brannstrom I.O."/>
            <person name="Guillou S."/>
            <person name="Cros-Aarteil S."/>
            <person name="Calhoun S."/>
            <person name="Haridas S."/>
            <person name="Kuo A."/>
            <person name="Mondo S."/>
            <person name="Pangilinan J."/>
            <person name="Riley R."/>
            <person name="LaButti K."/>
            <person name="Andreopoulos B."/>
            <person name="Lipzen A."/>
            <person name="Chen C."/>
            <person name="Yan M."/>
            <person name="Daum C."/>
            <person name="Ng V."/>
            <person name="Clum A."/>
            <person name="Steindorff A."/>
            <person name="Ohm R.A."/>
            <person name="Martin F."/>
            <person name="Silar P."/>
            <person name="Natvig D.O."/>
            <person name="Lalanne C."/>
            <person name="Gautier V."/>
            <person name="Ament-Velasquez S.L."/>
            <person name="Kruys A."/>
            <person name="Hutchinson M.I."/>
            <person name="Powell A.J."/>
            <person name="Barry K."/>
            <person name="Miller A.N."/>
            <person name="Grigoriev I.V."/>
            <person name="Debuchy R."/>
            <person name="Gladieux P."/>
            <person name="Hiltunen Thoren M."/>
            <person name="Johannesson H."/>
        </authorList>
    </citation>
    <scope>NUCLEOTIDE SEQUENCE [LARGE SCALE GENOMIC DNA]</scope>
    <source>
        <strain evidence="5">CBS 340.73</strain>
    </source>
</reference>
<evidence type="ECO:0000259" key="3">
    <source>
        <dbReference type="Pfam" id="PF24802"/>
    </source>
</evidence>
<evidence type="ECO:0000313" key="5">
    <source>
        <dbReference type="Proteomes" id="UP001303473"/>
    </source>
</evidence>
<feature type="region of interest" description="Disordered" evidence="1">
    <location>
        <begin position="266"/>
        <end position="341"/>
    </location>
</feature>
<keyword evidence="2" id="KW-0812">Transmembrane</keyword>
<dbReference type="PANTHER" id="PTHR37013">
    <property type="entry name" value="INTEGRAL MEMBRANE PROTEIN (AFU_ORTHOLOGUE AFUA_1G05950)-RELATED"/>
    <property type="match status" value="1"/>
</dbReference>
<gene>
    <name evidence="4" type="ORF">QBC46DRAFT_170917</name>
</gene>
<evidence type="ECO:0000256" key="1">
    <source>
        <dbReference type="SAM" id="MobiDB-lite"/>
    </source>
</evidence>
<feature type="domain" description="DUF7703" evidence="3">
    <location>
        <begin position="13"/>
        <end position="260"/>
    </location>
</feature>
<organism evidence="4 5">
    <name type="scientific">Diplogelasinospora grovesii</name>
    <dbReference type="NCBI Taxonomy" id="303347"/>
    <lineage>
        <taxon>Eukaryota</taxon>
        <taxon>Fungi</taxon>
        <taxon>Dikarya</taxon>
        <taxon>Ascomycota</taxon>
        <taxon>Pezizomycotina</taxon>
        <taxon>Sordariomycetes</taxon>
        <taxon>Sordariomycetidae</taxon>
        <taxon>Sordariales</taxon>
        <taxon>Diplogelasinosporaceae</taxon>
        <taxon>Diplogelasinospora</taxon>
    </lineage>
</organism>
<feature type="transmembrane region" description="Helical" evidence="2">
    <location>
        <begin position="75"/>
        <end position="98"/>
    </location>
</feature>
<feature type="transmembrane region" description="Helical" evidence="2">
    <location>
        <begin position="45"/>
        <end position="69"/>
    </location>
</feature>
<protein>
    <recommendedName>
        <fullName evidence="3">DUF7703 domain-containing protein</fullName>
    </recommendedName>
</protein>
<feature type="compositionally biased region" description="Polar residues" evidence="1">
    <location>
        <begin position="266"/>
        <end position="275"/>
    </location>
</feature>
<accession>A0AAN6N5Z9</accession>
<dbReference type="InterPro" id="IPR056120">
    <property type="entry name" value="DUF7703"/>
</dbReference>
<dbReference type="Proteomes" id="UP001303473">
    <property type="component" value="Unassembled WGS sequence"/>
</dbReference>
<sequence length="341" mass="38995">MGDNPDIKSDLPMAMTMAAFVGISWYIGAEINISLWFLFKRRCGLYFWSCLLVSWGVILQPLFIILADFDVWTDFVGSITMIYITWFIMVVPQSWVLYSRLYLVVHESNMLKWVLAVLVFDSLVFSVPTIVMGTVSQASNVNPRLFPTYLIWDRLQTTVFFVQETSLSILYIWQTRKFLRDSTLLDNSFYPLSTRTADDKKKLLYQLICTNFLIIALDMGLLGIQYADLFYLQGAFKPCVYGIKLKVEFVVLNRLVKSLRRRETSTQKTSRTWGNAGQGLDRAGSEATSRRSRMMDSQARGEDVENQDQVGLENLGGNLKTDHGSRAQESQVSILQAEEPN</sequence>
<dbReference type="PANTHER" id="PTHR37013:SF4">
    <property type="entry name" value="INTEGRAL MEMBRANE PROTEIN"/>
    <property type="match status" value="1"/>
</dbReference>
<keyword evidence="2" id="KW-0472">Membrane</keyword>
<feature type="transmembrane region" description="Helical" evidence="2">
    <location>
        <begin position="155"/>
        <end position="173"/>
    </location>
</feature>
<dbReference type="AlphaFoldDB" id="A0AAN6N5Z9"/>
<comment type="caution">
    <text evidence="4">The sequence shown here is derived from an EMBL/GenBank/DDBJ whole genome shotgun (WGS) entry which is preliminary data.</text>
</comment>
<feature type="transmembrane region" description="Helical" evidence="2">
    <location>
        <begin position="110"/>
        <end position="135"/>
    </location>
</feature>
<evidence type="ECO:0000313" key="4">
    <source>
        <dbReference type="EMBL" id="KAK3938007.1"/>
    </source>
</evidence>
<evidence type="ECO:0000256" key="2">
    <source>
        <dbReference type="SAM" id="Phobius"/>
    </source>
</evidence>
<name>A0AAN6N5Z9_9PEZI</name>